<sequence>MKAAGLASFTDFKGHLENFRTNGHLLCAQTTSNNVDSVNSLALPDAVNGSSSAGKSSEGVHSYVSAAFDEDYEVNDEEEVKTPRMSPTLDEIKKKLTHWKPSCKPLYPAVDPTRPDSTGSTSRSLVDAFHKQCPYPLDKLYDESIPVQSRRSIKDNIRLNVEKCAMVDKVALAGRAFTNHSSTIRRLESILTCPSSPLPRLTSYSSSSGSLIGNLSGLSLQPDELVMGDAIFSPLPPSATVKTFLKESDVDPAENEPSSVLSSVSSDHVTNGTCEKVENGCDVKSIGCYVNNANTEQPIGDISADMEDEMHDSRQIQPVTDGSSNLSHAAFPSPSPFAKNGMKHIDTNCASDRSNTDVPSRGKTKSHRKQAKPKLTQSAHVDSSQKQKPNDTKKQQEIKHSPKLSNEDLSDCASSKPDEPVDSTPIVTNGELQPARADTPKARLTLADPPVVGEVVSPHAYEESDPPDDDFTLVMNKKHRRKQKQQQQNKSELTVHITRMAPVVNKKYYPSNSRLSVVTTQPFTFNRSFPSYTRPPNSSAYLKTFHSDRVASQGTAPPIRYAYAKSLLRKSPPRSPESGSTFASVSSAPEWGNLAPPTRCTKVTVITPNKSQKSSVSLSQGPTKMSDFNRKPAPAYPRFNNSPSVAVPTGQHQLVCNFLLRLWRTFDKQPINL</sequence>
<dbReference type="AlphaFoldDB" id="A0A8S9YEQ3"/>
<comment type="caution">
    <text evidence="2">The sequence shown here is derived from an EMBL/GenBank/DDBJ whole genome shotgun (WGS) entry which is preliminary data.</text>
</comment>
<reference evidence="2" key="1">
    <citation type="submission" date="2019-07" db="EMBL/GenBank/DDBJ databases">
        <title>Annotation for the trematode Paragonimus miyazaki's.</title>
        <authorList>
            <person name="Choi Y.-J."/>
        </authorList>
    </citation>
    <scope>NUCLEOTIDE SEQUENCE</scope>
    <source>
        <strain evidence="2">Japan</strain>
    </source>
</reference>
<dbReference type="EMBL" id="JTDE01020960">
    <property type="protein sequence ID" value="KAF7233588.1"/>
    <property type="molecule type" value="Genomic_DNA"/>
</dbReference>
<evidence type="ECO:0000313" key="2">
    <source>
        <dbReference type="EMBL" id="KAF7233588.1"/>
    </source>
</evidence>
<organism evidence="2 3">
    <name type="scientific">Paragonimus skrjabini miyazakii</name>
    <dbReference type="NCBI Taxonomy" id="59628"/>
    <lineage>
        <taxon>Eukaryota</taxon>
        <taxon>Metazoa</taxon>
        <taxon>Spiralia</taxon>
        <taxon>Lophotrochozoa</taxon>
        <taxon>Platyhelminthes</taxon>
        <taxon>Trematoda</taxon>
        <taxon>Digenea</taxon>
        <taxon>Plagiorchiida</taxon>
        <taxon>Troglotremata</taxon>
        <taxon>Troglotrematidae</taxon>
        <taxon>Paragonimus</taxon>
    </lineage>
</organism>
<accession>A0A8S9YEQ3</accession>
<gene>
    <name evidence="2" type="ORF">EG68_12073</name>
</gene>
<feature type="compositionally biased region" description="Polar residues" evidence="1">
    <location>
        <begin position="348"/>
        <end position="358"/>
    </location>
</feature>
<evidence type="ECO:0000256" key="1">
    <source>
        <dbReference type="SAM" id="MobiDB-lite"/>
    </source>
</evidence>
<feature type="region of interest" description="Disordered" evidence="1">
    <location>
        <begin position="569"/>
        <end position="588"/>
    </location>
</feature>
<proteinExistence type="predicted"/>
<protein>
    <submittedName>
        <fullName evidence="2">Uncharacterized protein</fullName>
    </submittedName>
</protein>
<feature type="region of interest" description="Disordered" evidence="1">
    <location>
        <begin position="309"/>
        <end position="443"/>
    </location>
</feature>
<feature type="region of interest" description="Disordered" evidence="1">
    <location>
        <begin position="248"/>
        <end position="267"/>
    </location>
</feature>
<feature type="compositionally biased region" description="Basic and acidic residues" evidence="1">
    <location>
        <begin position="383"/>
        <end position="400"/>
    </location>
</feature>
<feature type="compositionally biased region" description="Polar residues" evidence="1">
    <location>
        <begin position="315"/>
        <end position="327"/>
    </location>
</feature>
<name>A0A8S9YEQ3_9TREM</name>
<keyword evidence="3" id="KW-1185">Reference proteome</keyword>
<feature type="compositionally biased region" description="Basic residues" evidence="1">
    <location>
        <begin position="362"/>
        <end position="372"/>
    </location>
</feature>
<dbReference type="Proteomes" id="UP000822476">
    <property type="component" value="Unassembled WGS sequence"/>
</dbReference>
<evidence type="ECO:0000313" key="3">
    <source>
        <dbReference type="Proteomes" id="UP000822476"/>
    </source>
</evidence>
<feature type="compositionally biased region" description="Polar residues" evidence="1">
    <location>
        <begin position="577"/>
        <end position="587"/>
    </location>
</feature>
<dbReference type="OrthoDB" id="6259184at2759"/>